<dbReference type="SUPFAM" id="SSF54236">
    <property type="entry name" value="Ubiquitin-like"/>
    <property type="match status" value="2"/>
</dbReference>
<dbReference type="Gene3D" id="3.10.20.90">
    <property type="entry name" value="Phosphatidylinositol 3-kinase Catalytic Subunit, Chain A, domain 1"/>
    <property type="match status" value="2"/>
</dbReference>
<dbReference type="InterPro" id="IPR000626">
    <property type="entry name" value="Ubiquitin-like_dom"/>
</dbReference>
<protein>
    <recommendedName>
        <fullName evidence="1">Ubiquitin-like domain-containing protein</fullName>
    </recommendedName>
</protein>
<dbReference type="AlphaFoldDB" id="A0A540NPX8"/>
<dbReference type="InterPro" id="IPR029071">
    <property type="entry name" value="Ubiquitin-like_domsf"/>
</dbReference>
<evidence type="ECO:0000259" key="1">
    <source>
        <dbReference type="PROSITE" id="PS50053"/>
    </source>
</evidence>
<evidence type="ECO:0000313" key="2">
    <source>
        <dbReference type="EMBL" id="TQE13094.1"/>
    </source>
</evidence>
<dbReference type="SMART" id="SM00213">
    <property type="entry name" value="UBQ"/>
    <property type="match status" value="2"/>
</dbReference>
<evidence type="ECO:0000313" key="3">
    <source>
        <dbReference type="Proteomes" id="UP000315295"/>
    </source>
</evidence>
<feature type="domain" description="Ubiquitin-like" evidence="1">
    <location>
        <begin position="79"/>
        <end position="151"/>
    </location>
</feature>
<sequence length="155" mass="17774">MVLIIITGGQITPEFEVPPTATVLQAKERIEERLNIKVHRQSLWADNIELQNHEIVENHVGERYGMLRLSVTPSGLPKCNILLKFPNQSVSYVRIKETCTVDDLRSKIGRRWGIVTSDRITLFHRSTEMLSDRPLSAYYITDDSEVVVKIETEAR</sequence>
<accession>A0A540NPX8</accession>
<dbReference type="Proteomes" id="UP000315295">
    <property type="component" value="Unassembled WGS sequence"/>
</dbReference>
<proteinExistence type="predicted"/>
<comment type="caution">
    <text evidence="2">The sequence shown here is derived from an EMBL/GenBank/DDBJ whole genome shotgun (WGS) entry which is preliminary data.</text>
</comment>
<dbReference type="PROSITE" id="PS50053">
    <property type="entry name" value="UBIQUITIN_2"/>
    <property type="match status" value="1"/>
</dbReference>
<dbReference type="EMBL" id="VIEB01000013">
    <property type="protein sequence ID" value="TQE13094.1"/>
    <property type="molecule type" value="Genomic_DNA"/>
</dbReference>
<dbReference type="CDD" id="cd17039">
    <property type="entry name" value="Ubl_ubiquitin_like"/>
    <property type="match status" value="2"/>
</dbReference>
<keyword evidence="3" id="KW-1185">Reference proteome</keyword>
<gene>
    <name evidence="2" type="ORF">C1H46_001178</name>
</gene>
<dbReference type="STRING" id="106549.A0A540NPX8"/>
<reference evidence="2 3" key="1">
    <citation type="journal article" date="2019" name="G3 (Bethesda)">
        <title>Sequencing of a Wild Apple (Malus baccata) Genome Unravels the Differences Between Cultivated and Wild Apple Species Regarding Disease Resistance and Cold Tolerance.</title>
        <authorList>
            <person name="Chen X."/>
        </authorList>
    </citation>
    <scope>NUCLEOTIDE SEQUENCE [LARGE SCALE GENOMIC DNA]</scope>
    <source>
        <strain evidence="3">cv. Shandingzi</strain>
        <tissue evidence="2">Leaves</tissue>
    </source>
</reference>
<organism evidence="2 3">
    <name type="scientific">Malus baccata</name>
    <name type="common">Siberian crab apple</name>
    <name type="synonym">Pyrus baccata</name>
    <dbReference type="NCBI Taxonomy" id="106549"/>
    <lineage>
        <taxon>Eukaryota</taxon>
        <taxon>Viridiplantae</taxon>
        <taxon>Streptophyta</taxon>
        <taxon>Embryophyta</taxon>
        <taxon>Tracheophyta</taxon>
        <taxon>Spermatophyta</taxon>
        <taxon>Magnoliopsida</taxon>
        <taxon>eudicotyledons</taxon>
        <taxon>Gunneridae</taxon>
        <taxon>Pentapetalae</taxon>
        <taxon>rosids</taxon>
        <taxon>fabids</taxon>
        <taxon>Rosales</taxon>
        <taxon>Rosaceae</taxon>
        <taxon>Amygdaloideae</taxon>
        <taxon>Maleae</taxon>
        <taxon>Malus</taxon>
    </lineage>
</organism>
<dbReference type="Pfam" id="PF00240">
    <property type="entry name" value="ubiquitin"/>
    <property type="match status" value="2"/>
</dbReference>
<name>A0A540NPX8_MALBA</name>